<feature type="transmembrane region" description="Helical" evidence="3">
    <location>
        <begin position="36"/>
        <end position="54"/>
    </location>
</feature>
<feature type="region of interest" description="Disordered" evidence="2">
    <location>
        <begin position="1"/>
        <end position="27"/>
    </location>
</feature>
<feature type="region of interest" description="Disordered" evidence="2">
    <location>
        <begin position="378"/>
        <end position="404"/>
    </location>
</feature>
<dbReference type="Pfam" id="PF03816">
    <property type="entry name" value="LytR_cpsA_psr"/>
    <property type="match status" value="1"/>
</dbReference>
<feature type="domain" description="Cell envelope-related transcriptional attenuator" evidence="4">
    <location>
        <begin position="112"/>
        <end position="267"/>
    </location>
</feature>
<evidence type="ECO:0000256" key="2">
    <source>
        <dbReference type="SAM" id="MobiDB-lite"/>
    </source>
</evidence>
<name>A0ABW2GQ22_9ACTN</name>
<dbReference type="Proteomes" id="UP001596413">
    <property type="component" value="Unassembled WGS sequence"/>
</dbReference>
<keyword evidence="3" id="KW-1133">Transmembrane helix</keyword>
<evidence type="ECO:0000313" key="5">
    <source>
        <dbReference type="EMBL" id="MFC7221037.1"/>
    </source>
</evidence>
<protein>
    <submittedName>
        <fullName evidence="5">LCP family protein</fullName>
    </submittedName>
</protein>
<dbReference type="NCBIfam" id="TIGR00350">
    <property type="entry name" value="lytR_cpsA_psr"/>
    <property type="match status" value="1"/>
</dbReference>
<keyword evidence="3" id="KW-0472">Membrane</keyword>
<evidence type="ECO:0000256" key="3">
    <source>
        <dbReference type="SAM" id="Phobius"/>
    </source>
</evidence>
<comment type="caution">
    <text evidence="5">The sequence shown here is derived from an EMBL/GenBank/DDBJ whole genome shotgun (WGS) entry which is preliminary data.</text>
</comment>
<dbReference type="Gene3D" id="3.40.630.190">
    <property type="entry name" value="LCP protein"/>
    <property type="match status" value="1"/>
</dbReference>
<dbReference type="PANTHER" id="PTHR33392:SF6">
    <property type="entry name" value="POLYISOPRENYL-TEICHOIC ACID--PEPTIDOGLYCAN TEICHOIC ACID TRANSFERASE TAGU"/>
    <property type="match status" value="1"/>
</dbReference>
<organism evidence="5 6">
    <name type="scientific">Streptomyces polyrhachis</name>
    <dbReference type="NCBI Taxonomy" id="1282885"/>
    <lineage>
        <taxon>Bacteria</taxon>
        <taxon>Bacillati</taxon>
        <taxon>Actinomycetota</taxon>
        <taxon>Actinomycetes</taxon>
        <taxon>Kitasatosporales</taxon>
        <taxon>Streptomycetaceae</taxon>
        <taxon>Streptomyces</taxon>
    </lineage>
</organism>
<dbReference type="InterPro" id="IPR050922">
    <property type="entry name" value="LytR/CpsA/Psr_CW_biosynth"/>
</dbReference>
<dbReference type="EMBL" id="JBHSZO010000048">
    <property type="protein sequence ID" value="MFC7221037.1"/>
    <property type="molecule type" value="Genomic_DNA"/>
</dbReference>
<gene>
    <name evidence="5" type="ORF">ACFQLX_23180</name>
</gene>
<feature type="region of interest" description="Disordered" evidence="2">
    <location>
        <begin position="77"/>
        <end position="110"/>
    </location>
</feature>
<comment type="similarity">
    <text evidence="1">Belongs to the LytR/CpsA/Psr (LCP) family.</text>
</comment>
<evidence type="ECO:0000259" key="4">
    <source>
        <dbReference type="Pfam" id="PF03816"/>
    </source>
</evidence>
<evidence type="ECO:0000313" key="6">
    <source>
        <dbReference type="Proteomes" id="UP001596413"/>
    </source>
</evidence>
<dbReference type="InterPro" id="IPR004474">
    <property type="entry name" value="LytR_CpsA_psr"/>
</dbReference>
<sequence>MATSPQQPGQRRRGGSPRGAAPSRPPRTPLWLRRTVFCLSLSILLIAGLGWYFYQRLDGNISIDAATADELRRYEEGRPRPAATGAQNILLIGSDDRSGGNRKYGRPTSGERSDTVILLHLAGDRKSVTAISLPRDLMVQIPRCRAKDGRHSGSQLNQFNFAYSFGGAACTIRVVETMTGIRVDHHLILDFTGFKEMVDAVDGVEVCVPKPVDDKAARLRLKAGRQTLDGEQALGWVRARKTLGDGSDTDRMRRQQEFLASLVSKVKSDGVLFNPLRLAPLLDSATKSLTTDKGLSDLTALYELVRGVRDVPMEEVHFLTVPRRPYRLNTNRDELVQPDASRLFQALREDEPVPFGSKADNRAEGAVPLLRTAAYVGEPGPVRAADPGDEPTYNGTTPADDICR</sequence>
<dbReference type="RefSeq" id="WP_386418126.1">
    <property type="nucleotide sequence ID" value="NZ_JBHSZO010000048.1"/>
</dbReference>
<dbReference type="PANTHER" id="PTHR33392">
    <property type="entry name" value="POLYISOPRENYL-TEICHOIC ACID--PEPTIDOGLYCAN TEICHOIC ACID TRANSFERASE TAGU"/>
    <property type="match status" value="1"/>
</dbReference>
<reference evidence="6" key="1">
    <citation type="journal article" date="2019" name="Int. J. Syst. Evol. Microbiol.">
        <title>The Global Catalogue of Microorganisms (GCM) 10K type strain sequencing project: providing services to taxonomists for standard genome sequencing and annotation.</title>
        <authorList>
            <consortium name="The Broad Institute Genomics Platform"/>
            <consortium name="The Broad Institute Genome Sequencing Center for Infectious Disease"/>
            <person name="Wu L."/>
            <person name="Ma J."/>
        </authorList>
    </citation>
    <scope>NUCLEOTIDE SEQUENCE [LARGE SCALE GENOMIC DNA]</scope>
    <source>
        <strain evidence="6">CGMCC 1.13681</strain>
    </source>
</reference>
<keyword evidence="6" id="KW-1185">Reference proteome</keyword>
<keyword evidence="3" id="KW-0812">Transmembrane</keyword>
<evidence type="ECO:0000256" key="1">
    <source>
        <dbReference type="ARBA" id="ARBA00006068"/>
    </source>
</evidence>
<accession>A0ABW2GQ22</accession>
<proteinExistence type="inferred from homology"/>